<proteinExistence type="predicted"/>
<evidence type="ECO:0000256" key="1">
    <source>
        <dbReference type="SAM" id="Phobius"/>
    </source>
</evidence>
<dbReference type="Pfam" id="PF11143">
    <property type="entry name" value="DUF2919"/>
    <property type="match status" value="1"/>
</dbReference>
<feature type="transmembrane region" description="Helical" evidence="1">
    <location>
        <begin position="53"/>
        <end position="72"/>
    </location>
</feature>
<evidence type="ECO:0000313" key="2">
    <source>
        <dbReference type="EMBL" id="MDN2480601.1"/>
    </source>
</evidence>
<reference evidence="2" key="1">
    <citation type="submission" date="2024-05" db="EMBL/GenBank/DDBJ databases">
        <title>Genome Sequences of Four Agar- Degrading Marine Bacteria.</title>
        <authorList>
            <person name="Phillips E.K."/>
            <person name="Shaffer J.C."/>
            <person name="Henson M.W."/>
            <person name="Temperton B."/>
            <person name="Thrash C.J."/>
            <person name="Martin M.O."/>
        </authorList>
    </citation>
    <scope>NUCLEOTIDE SEQUENCE</scope>
    <source>
        <strain evidence="2">EKP203</strain>
    </source>
</reference>
<protein>
    <submittedName>
        <fullName evidence="2">DUF2919 domain-containing protein</fullName>
    </submittedName>
</protein>
<feature type="transmembrane region" description="Helical" evidence="1">
    <location>
        <begin position="84"/>
        <end position="101"/>
    </location>
</feature>
<feature type="transmembrane region" description="Helical" evidence="1">
    <location>
        <begin position="113"/>
        <end position="133"/>
    </location>
</feature>
<dbReference type="InterPro" id="IPR021318">
    <property type="entry name" value="DUF2919"/>
</dbReference>
<keyword evidence="1" id="KW-1133">Transmembrane helix</keyword>
<comment type="caution">
    <text evidence="2">The sequence shown here is derived from an EMBL/GenBank/DDBJ whole genome shotgun (WGS) entry which is preliminary data.</text>
</comment>
<accession>A0ABT7XXU2</accession>
<evidence type="ECO:0000313" key="3">
    <source>
        <dbReference type="Proteomes" id="UP001169719"/>
    </source>
</evidence>
<keyword evidence="1" id="KW-0472">Membrane</keyword>
<dbReference type="EMBL" id="JAUEOZ010000001">
    <property type="protein sequence ID" value="MDN2480601.1"/>
    <property type="molecule type" value="Genomic_DNA"/>
</dbReference>
<keyword evidence="3" id="KW-1185">Reference proteome</keyword>
<keyword evidence="1" id="KW-0812">Transmembrane</keyword>
<organism evidence="2 3">
    <name type="scientific">Vibrio agarivorans</name>
    <dbReference type="NCBI Taxonomy" id="153622"/>
    <lineage>
        <taxon>Bacteria</taxon>
        <taxon>Pseudomonadati</taxon>
        <taxon>Pseudomonadota</taxon>
        <taxon>Gammaproteobacteria</taxon>
        <taxon>Vibrionales</taxon>
        <taxon>Vibrionaceae</taxon>
        <taxon>Vibrio</taxon>
    </lineage>
</organism>
<feature type="transmembrane region" description="Helical" evidence="1">
    <location>
        <begin position="12"/>
        <end position="33"/>
    </location>
</feature>
<gene>
    <name evidence="2" type="ORF">QWJ08_04295</name>
</gene>
<dbReference type="RefSeq" id="WP_289960813.1">
    <property type="nucleotide sequence ID" value="NZ_JAUEOZ010000001.1"/>
</dbReference>
<name>A0ABT7XXU2_9VIBR</name>
<sequence>MDQYTDHGFLKAPILLMLGWLFLARAWVVFIVAGASREDGAKILEWVYPDSQMLKVGMLLGLPSLVFMWLIALRNQERKTINRIVSVAKPVTFLMILIQSAQTGYHIVLERGVFSWSHGVTLVIMLWFGLYVMKSKTVVDCLKRNGYESDRVNAQSSKH</sequence>
<dbReference type="Proteomes" id="UP001169719">
    <property type="component" value="Unassembled WGS sequence"/>
</dbReference>